<evidence type="ECO:0000313" key="5">
    <source>
        <dbReference type="EMBL" id="MFD2867542.1"/>
    </source>
</evidence>
<dbReference type="Pfam" id="PF00005">
    <property type="entry name" value="ABC_tran"/>
    <property type="match status" value="1"/>
</dbReference>
<proteinExistence type="predicted"/>
<dbReference type="EMBL" id="JBHUOR010000018">
    <property type="protein sequence ID" value="MFD2867542.1"/>
    <property type="molecule type" value="Genomic_DNA"/>
</dbReference>
<accession>A0ABW5XXQ2</accession>
<dbReference type="Proteomes" id="UP001597568">
    <property type="component" value="Unassembled WGS sequence"/>
</dbReference>
<dbReference type="GO" id="GO:0005524">
    <property type="term" value="F:ATP binding"/>
    <property type="evidence" value="ECO:0007669"/>
    <property type="project" value="UniProtKB-KW"/>
</dbReference>
<evidence type="ECO:0000256" key="3">
    <source>
        <dbReference type="ARBA" id="ARBA00022840"/>
    </source>
</evidence>
<dbReference type="RefSeq" id="WP_380146827.1">
    <property type="nucleotide sequence ID" value="NZ_JBHUOR010000018.1"/>
</dbReference>
<dbReference type="InterPro" id="IPR051782">
    <property type="entry name" value="ABC_Transporter_VariousFunc"/>
</dbReference>
<sequence length="289" mass="32539">MINCVNVRKKFGRKIVLDELNLQIDEPKLVGLVGRNGVGKSTLMSLLAGLEKPTKGKVEVLEQSAFDNLYVSVNSIYIHPNMTFPANLSLRELCQMGAQFYMHWDQALSEKLFTYFDIPLHQTFQQLSTGMKSMFATIFGLATRAAVTLLDEPVNGIDEGLRKDMYRAILKEYIAYPRLMIISSHLLDELAHLLEEIVILHDGKVLVHDNIDDFASSHMIWEGELSRMLAAYPDALILERSPFGGDRVLVPSHIAGDFQQQAISAKDLYLYLTAEKKGTIDDVFSNNDD</sequence>
<dbReference type="InterPro" id="IPR003439">
    <property type="entry name" value="ABC_transporter-like_ATP-bd"/>
</dbReference>
<reference evidence="6" key="1">
    <citation type="journal article" date="2019" name="Int. J. Syst. Evol. Microbiol.">
        <title>The Global Catalogue of Microorganisms (GCM) 10K type strain sequencing project: providing services to taxonomists for standard genome sequencing and annotation.</title>
        <authorList>
            <consortium name="The Broad Institute Genomics Platform"/>
            <consortium name="The Broad Institute Genome Sequencing Center for Infectious Disease"/>
            <person name="Wu L."/>
            <person name="Ma J."/>
        </authorList>
    </citation>
    <scope>NUCLEOTIDE SEQUENCE [LARGE SCALE GENOMIC DNA]</scope>
    <source>
        <strain evidence="6">KCTC 33522</strain>
    </source>
</reference>
<evidence type="ECO:0000313" key="6">
    <source>
        <dbReference type="Proteomes" id="UP001597568"/>
    </source>
</evidence>
<dbReference type="InterPro" id="IPR003593">
    <property type="entry name" value="AAA+_ATPase"/>
</dbReference>
<keyword evidence="6" id="KW-1185">Reference proteome</keyword>
<comment type="caution">
    <text evidence="5">The sequence shown here is derived from an EMBL/GenBank/DDBJ whole genome shotgun (WGS) entry which is preliminary data.</text>
</comment>
<evidence type="ECO:0000256" key="1">
    <source>
        <dbReference type="ARBA" id="ARBA00022448"/>
    </source>
</evidence>
<name>A0ABW5XXQ2_9BACL</name>
<dbReference type="SUPFAM" id="SSF52540">
    <property type="entry name" value="P-loop containing nucleoside triphosphate hydrolases"/>
    <property type="match status" value="1"/>
</dbReference>
<dbReference type="PANTHER" id="PTHR42939">
    <property type="entry name" value="ABC TRANSPORTER ATP-BINDING PROTEIN ALBC-RELATED"/>
    <property type="match status" value="1"/>
</dbReference>
<evidence type="ECO:0000259" key="4">
    <source>
        <dbReference type="PROSITE" id="PS50893"/>
    </source>
</evidence>
<feature type="domain" description="ABC transporter" evidence="4">
    <location>
        <begin position="2"/>
        <end position="227"/>
    </location>
</feature>
<gene>
    <name evidence="5" type="ORF">ACFSY7_03360</name>
</gene>
<dbReference type="InterPro" id="IPR027417">
    <property type="entry name" value="P-loop_NTPase"/>
</dbReference>
<keyword evidence="3 5" id="KW-0067">ATP-binding</keyword>
<dbReference type="Gene3D" id="3.40.50.300">
    <property type="entry name" value="P-loop containing nucleotide triphosphate hydrolases"/>
    <property type="match status" value="1"/>
</dbReference>
<organism evidence="5 6">
    <name type="scientific">Kurthia populi</name>
    <dbReference type="NCBI Taxonomy" id="1562132"/>
    <lineage>
        <taxon>Bacteria</taxon>
        <taxon>Bacillati</taxon>
        <taxon>Bacillota</taxon>
        <taxon>Bacilli</taxon>
        <taxon>Bacillales</taxon>
        <taxon>Caryophanaceae</taxon>
        <taxon>Kurthia</taxon>
    </lineage>
</organism>
<keyword evidence="2" id="KW-0547">Nucleotide-binding</keyword>
<dbReference type="SMART" id="SM00382">
    <property type="entry name" value="AAA"/>
    <property type="match status" value="1"/>
</dbReference>
<evidence type="ECO:0000256" key="2">
    <source>
        <dbReference type="ARBA" id="ARBA00022741"/>
    </source>
</evidence>
<dbReference type="PROSITE" id="PS50893">
    <property type="entry name" value="ABC_TRANSPORTER_2"/>
    <property type="match status" value="1"/>
</dbReference>
<dbReference type="PANTHER" id="PTHR42939:SF1">
    <property type="entry name" value="ABC TRANSPORTER ATP-BINDING PROTEIN ALBC-RELATED"/>
    <property type="match status" value="1"/>
</dbReference>
<protein>
    <submittedName>
        <fullName evidence="5">ATP-binding cassette domain-containing protein</fullName>
    </submittedName>
</protein>
<keyword evidence="1" id="KW-0813">Transport</keyword>